<dbReference type="Pfam" id="PF00620">
    <property type="entry name" value="RhoGAP"/>
    <property type="match status" value="1"/>
</dbReference>
<dbReference type="GO" id="GO:0007165">
    <property type="term" value="P:signal transduction"/>
    <property type="evidence" value="ECO:0007669"/>
    <property type="project" value="InterPro"/>
</dbReference>
<evidence type="ECO:0000313" key="3">
    <source>
        <dbReference type="Proteomes" id="UP000035680"/>
    </source>
</evidence>
<accession>A0A0K0G0L9</accession>
<dbReference type="SUPFAM" id="SSF54236">
    <property type="entry name" value="Ubiquitin-like"/>
    <property type="match status" value="1"/>
</dbReference>
<dbReference type="STRING" id="75913.A0A0K0G0L9"/>
<feature type="domain" description="Rho-GAP" evidence="2">
    <location>
        <begin position="393"/>
        <end position="594"/>
    </location>
</feature>
<protein>
    <submittedName>
        <fullName evidence="4">Rho GTPase activating protein at 15B (inferred by orthology to a D. melanogaster protein)</fullName>
    </submittedName>
</protein>
<keyword evidence="3" id="KW-1185">Reference proteome</keyword>
<dbReference type="Proteomes" id="UP000035680">
    <property type="component" value="Unassembled WGS sequence"/>
</dbReference>
<dbReference type="CDD" id="cd17113">
    <property type="entry name" value="RA_ARAPs"/>
    <property type="match status" value="1"/>
</dbReference>
<organism evidence="3 4">
    <name type="scientific">Strongyloides venezuelensis</name>
    <name type="common">Threadworm</name>
    <dbReference type="NCBI Taxonomy" id="75913"/>
    <lineage>
        <taxon>Eukaryota</taxon>
        <taxon>Metazoa</taxon>
        <taxon>Ecdysozoa</taxon>
        <taxon>Nematoda</taxon>
        <taxon>Chromadorea</taxon>
        <taxon>Rhabditida</taxon>
        <taxon>Tylenchina</taxon>
        <taxon>Panagrolaimomorpha</taxon>
        <taxon>Strongyloidoidea</taxon>
        <taxon>Strongyloididae</taxon>
        <taxon>Strongyloides</taxon>
    </lineage>
</organism>
<evidence type="ECO:0000256" key="1">
    <source>
        <dbReference type="SAM" id="MobiDB-lite"/>
    </source>
</evidence>
<evidence type="ECO:0000313" key="4">
    <source>
        <dbReference type="WBParaSite" id="SVE_1825400.1"/>
    </source>
</evidence>
<reference evidence="4" key="2">
    <citation type="submission" date="2015-08" db="UniProtKB">
        <authorList>
            <consortium name="WormBaseParasite"/>
        </authorList>
    </citation>
    <scope>IDENTIFICATION</scope>
</reference>
<dbReference type="WBParaSite" id="SVE_1825400.1">
    <property type="protein sequence ID" value="SVE_1825400.1"/>
    <property type="gene ID" value="SVE_1825400"/>
</dbReference>
<proteinExistence type="predicted"/>
<dbReference type="SUPFAM" id="SSF48350">
    <property type="entry name" value="GTPase activation domain, GAP"/>
    <property type="match status" value="1"/>
</dbReference>
<feature type="region of interest" description="Disordered" evidence="1">
    <location>
        <begin position="1"/>
        <end position="46"/>
    </location>
</feature>
<name>A0A0K0G0L9_STRVS</name>
<dbReference type="SUPFAM" id="SSF50729">
    <property type="entry name" value="PH domain-like"/>
    <property type="match status" value="1"/>
</dbReference>
<reference evidence="3" key="1">
    <citation type="submission" date="2014-07" db="EMBL/GenBank/DDBJ databases">
        <authorList>
            <person name="Martin A.A"/>
            <person name="De Silva N."/>
        </authorList>
    </citation>
    <scope>NUCLEOTIDE SEQUENCE</scope>
</reference>
<evidence type="ECO:0000259" key="2">
    <source>
        <dbReference type="PROSITE" id="PS50238"/>
    </source>
</evidence>
<dbReference type="InterPro" id="IPR001849">
    <property type="entry name" value="PH_domain"/>
</dbReference>
<dbReference type="SMART" id="SM00324">
    <property type="entry name" value="RhoGAP"/>
    <property type="match status" value="1"/>
</dbReference>
<dbReference type="AlphaFoldDB" id="A0A0K0G0L9"/>
<dbReference type="PANTHER" id="PTHR45899:SF2">
    <property type="entry name" value="RHO GTPASE ACTIVATING PROTEIN AT 15B, ISOFORM C"/>
    <property type="match status" value="1"/>
</dbReference>
<dbReference type="Gene3D" id="3.10.20.90">
    <property type="entry name" value="Phosphatidylinositol 3-kinase Catalytic Subunit, Chain A, domain 1"/>
    <property type="match status" value="1"/>
</dbReference>
<sequence>MEGKPIPLPRTSLLKKKKEQSQPSTPPPPIPERPKNILKPPPIPPRHKDLFFDKISNLLSQPCLSSSIETVPDDESPICNKSINESVLFQNPEYTSIQDLKISDDTSYSSPSETCSIGSKDRPLIGGYTECFNDYKQNHDHEETLEPVFVLPDKDKDSESSRISIRADPIMGLPDRYDGEKITFYGWVECKCGRKTKRYWAALKDGFLKFYDNEECENNSLLTHNLADLVYVGKNVNIPNCVIILLRSKDKTAIWTRVEMVTDCDQFKSWTHLLARSVVPSIKYNNDEFSDLDFGGIVWFKEGTTSQWSQGWLYICNKTLNYMKLNMVYNKKIDIRKIRCLKKNICRTDWCPFVYNTNEGPIVCSQGGSSFYMQGENDTCTDLWYENISNELLKIDNTLEGQRLTDDDIPYIVDKCMKFISTYGKTVKGLYRRNGSALEARTIAEGLKKDPPNYQILREREETVFAVADALRSFLRQLNQPVISTDIHQELYAISCINQDSLLFESKCQRYLETLKKLEIVHYNTLKNLICHLREITDNSDKNFATIDNISKIFAPTLFSVDKHDEDISLQTFTQTTVQMTVLRDLLNNYKSIFSVSDQYNGTVSKIEKAIEEISTSKAVPIGLLVPIHLYHKDNQCFNVQATSKAAEVCSYASGKLNIQDTVEKYDLFEVIKGGALKRKIRSDETLAPIVAKRWLDYDHKECYLLYALDPYPLSLTNHKSYVDDVKMAEPGSKSFKTCHLKLETMNDEVYMIQYNKASKPIGSFNIRDLLWFDGHESDRKPPYEHTLTLLVTSVKFKYKSKFIGYCIAFKEPLQKFEWLNEMLIAPMEYNQSPILQY</sequence>
<dbReference type="InterPro" id="IPR029071">
    <property type="entry name" value="Ubiquitin-like_domsf"/>
</dbReference>
<dbReference type="InterPro" id="IPR008936">
    <property type="entry name" value="Rho_GTPase_activation_prot"/>
</dbReference>
<dbReference type="PROSITE" id="PS50238">
    <property type="entry name" value="RHOGAP"/>
    <property type="match status" value="1"/>
</dbReference>
<dbReference type="InterPro" id="IPR052227">
    <property type="entry name" value="Arf-Rho-GAP_ANK-PH_domain"/>
</dbReference>
<dbReference type="GO" id="GO:0005547">
    <property type="term" value="F:phosphatidylinositol-3,4,5-trisphosphate binding"/>
    <property type="evidence" value="ECO:0007669"/>
    <property type="project" value="TreeGrafter"/>
</dbReference>
<dbReference type="InterPro" id="IPR000198">
    <property type="entry name" value="RhoGAP_dom"/>
</dbReference>
<dbReference type="SMART" id="SM00233">
    <property type="entry name" value="PH"/>
    <property type="match status" value="2"/>
</dbReference>
<dbReference type="GO" id="GO:0005737">
    <property type="term" value="C:cytoplasm"/>
    <property type="evidence" value="ECO:0007669"/>
    <property type="project" value="TreeGrafter"/>
</dbReference>
<dbReference type="Gene3D" id="1.10.555.10">
    <property type="entry name" value="Rho GTPase activation protein"/>
    <property type="match status" value="1"/>
</dbReference>
<dbReference type="PANTHER" id="PTHR45899">
    <property type="entry name" value="RHO GTPASE ACTIVATING PROTEIN AT 15B, ISOFORM C"/>
    <property type="match status" value="1"/>
</dbReference>